<dbReference type="WBParaSite" id="SVE_2025100.1">
    <property type="protein sequence ID" value="SVE_2025100.1"/>
    <property type="gene ID" value="SVE_2025100"/>
</dbReference>
<reference evidence="1" key="1">
    <citation type="submission" date="2014-07" db="EMBL/GenBank/DDBJ databases">
        <authorList>
            <person name="Martin A.A"/>
            <person name="De Silva N."/>
        </authorList>
    </citation>
    <scope>NUCLEOTIDE SEQUENCE</scope>
</reference>
<organism evidence="1 2">
    <name type="scientific">Strongyloides venezuelensis</name>
    <name type="common">Threadworm</name>
    <dbReference type="NCBI Taxonomy" id="75913"/>
    <lineage>
        <taxon>Eukaryota</taxon>
        <taxon>Metazoa</taxon>
        <taxon>Ecdysozoa</taxon>
        <taxon>Nematoda</taxon>
        <taxon>Chromadorea</taxon>
        <taxon>Rhabditida</taxon>
        <taxon>Tylenchina</taxon>
        <taxon>Panagrolaimomorpha</taxon>
        <taxon>Strongyloidoidea</taxon>
        <taxon>Strongyloididae</taxon>
        <taxon>Strongyloides</taxon>
    </lineage>
</organism>
<evidence type="ECO:0000313" key="2">
    <source>
        <dbReference type="WBParaSite" id="SVE_2025100.1"/>
    </source>
</evidence>
<sequence>MLELSNFGHAFNISYDCSITSTFYNILPSKHKLKVLICLDKKSGCYNTPFKKSFRDDLTIVPASQNTNSFYYNVFQDQICQLELPEAFSFY</sequence>
<name>A0A0K0G669_STRVS</name>
<accession>A0A0K0G669</accession>
<reference evidence="2" key="2">
    <citation type="submission" date="2015-08" db="UniProtKB">
        <authorList>
            <consortium name="WormBaseParasite"/>
        </authorList>
    </citation>
    <scope>IDENTIFICATION</scope>
</reference>
<proteinExistence type="predicted"/>
<dbReference type="AlphaFoldDB" id="A0A0K0G669"/>
<dbReference type="Proteomes" id="UP000035680">
    <property type="component" value="Unassembled WGS sequence"/>
</dbReference>
<keyword evidence="1" id="KW-1185">Reference proteome</keyword>
<protein>
    <submittedName>
        <fullName evidence="2">Uncharacterized protein</fullName>
    </submittedName>
</protein>
<evidence type="ECO:0000313" key="1">
    <source>
        <dbReference type="Proteomes" id="UP000035680"/>
    </source>
</evidence>